<reference evidence="1" key="1">
    <citation type="submission" date="2022-04" db="EMBL/GenBank/DDBJ databases">
        <title>Genome of the entomopathogenic fungus Entomophthora muscae.</title>
        <authorList>
            <person name="Elya C."/>
            <person name="Lovett B.R."/>
            <person name="Lee E."/>
            <person name="Macias A.M."/>
            <person name="Hajek A.E."/>
            <person name="De Bivort B.L."/>
            <person name="Kasson M.T."/>
            <person name="De Fine Licht H.H."/>
            <person name="Stajich J.E."/>
        </authorList>
    </citation>
    <scope>NUCLEOTIDE SEQUENCE</scope>
    <source>
        <strain evidence="1">Berkeley</strain>
    </source>
</reference>
<name>A0ACC2S093_9FUNG</name>
<evidence type="ECO:0000313" key="2">
    <source>
        <dbReference type="Proteomes" id="UP001165960"/>
    </source>
</evidence>
<evidence type="ECO:0000313" key="1">
    <source>
        <dbReference type="EMBL" id="KAJ9055725.1"/>
    </source>
</evidence>
<dbReference type="EMBL" id="QTSX02006392">
    <property type="protein sequence ID" value="KAJ9055725.1"/>
    <property type="molecule type" value="Genomic_DNA"/>
</dbReference>
<dbReference type="Proteomes" id="UP001165960">
    <property type="component" value="Unassembled WGS sequence"/>
</dbReference>
<organism evidence="1 2">
    <name type="scientific">Entomophthora muscae</name>
    <dbReference type="NCBI Taxonomy" id="34485"/>
    <lineage>
        <taxon>Eukaryota</taxon>
        <taxon>Fungi</taxon>
        <taxon>Fungi incertae sedis</taxon>
        <taxon>Zoopagomycota</taxon>
        <taxon>Entomophthoromycotina</taxon>
        <taxon>Entomophthoromycetes</taxon>
        <taxon>Entomophthorales</taxon>
        <taxon>Entomophthoraceae</taxon>
        <taxon>Entomophthora</taxon>
    </lineage>
</organism>
<comment type="caution">
    <text evidence="1">The sequence shown here is derived from an EMBL/GenBank/DDBJ whole genome shotgun (WGS) entry which is preliminary data.</text>
</comment>
<protein>
    <submittedName>
        <fullName evidence="1">Uncharacterized protein</fullName>
    </submittedName>
</protein>
<keyword evidence="2" id="KW-1185">Reference proteome</keyword>
<sequence length="61" mass="7037">MHVFAQEKSENKSKLSFQELVEFIKEGKEIPGIRLIPNKLNIDPPSKPKLTPRPKPWEKAV</sequence>
<gene>
    <name evidence="1" type="ORF">DSO57_1001163</name>
</gene>
<accession>A0ACC2S093</accession>
<proteinExistence type="predicted"/>